<protein>
    <recommendedName>
        <fullName evidence="5 17">Epoxyqueuosine reductase QueH</fullName>
        <ecNumber evidence="4 17">1.17.99.6</ecNumber>
    </recommendedName>
    <alternativeName>
        <fullName evidence="15 17">Queuosine biosynthesis protein QueH</fullName>
    </alternativeName>
</protein>
<keyword evidence="7 17" id="KW-0819">tRNA processing</keyword>
<feature type="binding site" evidence="17">
    <location>
        <position position="110"/>
    </location>
    <ligand>
        <name>[4Fe-4S] cluster</name>
        <dbReference type="ChEBI" id="CHEBI:49883"/>
    </ligand>
</feature>
<evidence type="ECO:0000256" key="4">
    <source>
        <dbReference type="ARBA" id="ARBA00012622"/>
    </source>
</evidence>
<keyword evidence="8 17" id="KW-0479">Metal-binding</keyword>
<evidence type="ECO:0000313" key="19">
    <source>
        <dbReference type="Proteomes" id="UP000434409"/>
    </source>
</evidence>
<proteinExistence type="inferred from homology"/>
<accession>A0A6N7URI5</accession>
<dbReference type="RefSeq" id="WP_154475737.1">
    <property type="nucleotide sequence ID" value="NZ_VULY01000018.1"/>
</dbReference>
<dbReference type="EMBL" id="VULY01000018">
    <property type="protein sequence ID" value="MSR93048.1"/>
    <property type="molecule type" value="Genomic_DNA"/>
</dbReference>
<comment type="pathway">
    <text evidence="2 17">tRNA modification; tRNA-queuosine biosynthesis.</text>
</comment>
<organism evidence="18 19">
    <name type="scientific">Suipraeoptans intestinalis</name>
    <dbReference type="NCBI Taxonomy" id="2606628"/>
    <lineage>
        <taxon>Bacteria</taxon>
        <taxon>Bacillati</taxon>
        <taxon>Bacillota</taxon>
        <taxon>Clostridia</taxon>
        <taxon>Lachnospirales</taxon>
        <taxon>Lachnospiraceae</taxon>
        <taxon>Suipraeoptans</taxon>
    </lineage>
</organism>
<evidence type="ECO:0000256" key="15">
    <source>
        <dbReference type="ARBA" id="ARBA00031446"/>
    </source>
</evidence>
<evidence type="ECO:0000256" key="2">
    <source>
        <dbReference type="ARBA" id="ARBA00004691"/>
    </source>
</evidence>
<evidence type="ECO:0000256" key="12">
    <source>
        <dbReference type="ARBA" id="ARBA00023014"/>
    </source>
</evidence>
<dbReference type="Proteomes" id="UP000434409">
    <property type="component" value="Unassembled WGS sequence"/>
</dbReference>
<dbReference type="PANTHER" id="PTHR36701">
    <property type="entry name" value="EPOXYQUEUOSINE REDUCTASE QUEH"/>
    <property type="match status" value="1"/>
</dbReference>
<feature type="binding site" evidence="17">
    <location>
        <position position="113"/>
    </location>
    <ligand>
        <name>[4Fe-4S] cluster</name>
        <dbReference type="ChEBI" id="CHEBI:49883"/>
    </ligand>
</feature>
<dbReference type="GO" id="GO:0046872">
    <property type="term" value="F:metal ion binding"/>
    <property type="evidence" value="ECO:0007669"/>
    <property type="project" value="UniProtKB-KW"/>
</dbReference>
<evidence type="ECO:0000256" key="1">
    <source>
        <dbReference type="ARBA" id="ARBA00002268"/>
    </source>
</evidence>
<evidence type="ECO:0000256" key="8">
    <source>
        <dbReference type="ARBA" id="ARBA00022723"/>
    </source>
</evidence>
<dbReference type="HAMAP" id="MF_02089">
    <property type="entry name" value="QueH"/>
    <property type="match status" value="1"/>
</dbReference>
<keyword evidence="11 17" id="KW-0408">Iron</keyword>
<dbReference type="UniPathway" id="UPA00392"/>
<keyword evidence="10 17" id="KW-0560">Oxidoreductase</keyword>
<comment type="caution">
    <text evidence="18">The sequence shown here is derived from an EMBL/GenBank/DDBJ whole genome shotgun (WGS) entry which is preliminary data.</text>
</comment>
<dbReference type="EC" id="1.17.99.6" evidence="4 17"/>
<sequence length="210" mass="24551">MNYQKEMEKIIETLKKEGKVPTLLLHSCCGPCSSSVLEYLSRYFQVTLFFYNPNIFPEEEYSRRIVEQQMLIDKLEVLHPISFCAGTYDNERFEELARGKEEMKEGGERCFACYELRLREAVDMARKGGFDFVTTTLTVSPMKSAEKLNAIGKKLAEEYGVQYLPSDFKKKNGYKRSIELSKQYHLYRQDYCGCRFSVRTKPANSEKEKR</sequence>
<comment type="function">
    <text evidence="1 17">Catalyzes the conversion of epoxyqueuosine (oQ) to queuosine (Q), which is a hypermodified base found in the wobble positions of tRNA(Asp), tRNA(Asn), tRNA(His) and tRNA(Tyr).</text>
</comment>
<evidence type="ECO:0000256" key="17">
    <source>
        <dbReference type="HAMAP-Rule" id="MF_02089"/>
    </source>
</evidence>
<comment type="catalytic activity">
    <reaction evidence="16 17">
        <text>epoxyqueuosine(34) in tRNA + AH2 = queuosine(34) in tRNA + A + H2O</text>
        <dbReference type="Rhea" id="RHEA:32159"/>
        <dbReference type="Rhea" id="RHEA-COMP:18571"/>
        <dbReference type="Rhea" id="RHEA-COMP:18582"/>
        <dbReference type="ChEBI" id="CHEBI:13193"/>
        <dbReference type="ChEBI" id="CHEBI:15377"/>
        <dbReference type="ChEBI" id="CHEBI:17499"/>
        <dbReference type="ChEBI" id="CHEBI:194431"/>
        <dbReference type="ChEBI" id="CHEBI:194443"/>
        <dbReference type="EC" id="1.17.99.6"/>
    </reaction>
</comment>
<comment type="similarity">
    <text evidence="3 17">Belongs to the QueH family.</text>
</comment>
<keyword evidence="13 17" id="KW-1015">Disulfide bond</keyword>
<evidence type="ECO:0000313" key="18">
    <source>
        <dbReference type="EMBL" id="MSR93048.1"/>
    </source>
</evidence>
<keyword evidence="6 17" id="KW-0004">4Fe-4S</keyword>
<evidence type="ECO:0000256" key="7">
    <source>
        <dbReference type="ARBA" id="ARBA00022694"/>
    </source>
</evidence>
<evidence type="ECO:0000256" key="5">
    <source>
        <dbReference type="ARBA" id="ARBA00016895"/>
    </source>
</evidence>
<evidence type="ECO:0000256" key="3">
    <source>
        <dbReference type="ARBA" id="ARBA00008207"/>
    </source>
</evidence>
<dbReference type="AlphaFoldDB" id="A0A6N7URI5"/>
<feature type="binding site" evidence="17">
    <location>
        <position position="29"/>
    </location>
    <ligand>
        <name>[4Fe-4S] cluster</name>
        <dbReference type="ChEBI" id="CHEBI:49883"/>
    </ligand>
</feature>
<feature type="disulfide bond" description="Redox-active" evidence="17">
    <location>
        <begin position="192"/>
        <end position="194"/>
    </location>
</feature>
<evidence type="ECO:0000256" key="14">
    <source>
        <dbReference type="ARBA" id="ARBA00023284"/>
    </source>
</evidence>
<keyword evidence="9 17" id="KW-0671">Queuosine biosynthesis</keyword>
<dbReference type="InterPro" id="IPR003828">
    <property type="entry name" value="QueH"/>
</dbReference>
<dbReference type="GO" id="GO:0051539">
    <property type="term" value="F:4 iron, 4 sulfur cluster binding"/>
    <property type="evidence" value="ECO:0007669"/>
    <property type="project" value="UniProtKB-UniRule"/>
</dbReference>
<evidence type="ECO:0000256" key="9">
    <source>
        <dbReference type="ARBA" id="ARBA00022785"/>
    </source>
</evidence>
<keyword evidence="14 17" id="KW-0676">Redox-active center</keyword>
<keyword evidence="12 17" id="KW-0411">Iron-sulfur</keyword>
<dbReference type="PANTHER" id="PTHR36701:SF1">
    <property type="entry name" value="EPOXYQUEUOSINE REDUCTASE QUEH"/>
    <property type="match status" value="1"/>
</dbReference>
<evidence type="ECO:0000256" key="13">
    <source>
        <dbReference type="ARBA" id="ARBA00023157"/>
    </source>
</evidence>
<dbReference type="GO" id="GO:0008616">
    <property type="term" value="P:tRNA queuosine(34) biosynthetic process"/>
    <property type="evidence" value="ECO:0007669"/>
    <property type="project" value="UniProtKB-UniRule"/>
</dbReference>
<dbReference type="GO" id="GO:0052693">
    <property type="term" value="F:epoxyqueuosine reductase activity"/>
    <property type="evidence" value="ECO:0007669"/>
    <property type="project" value="UniProtKB-UniRule"/>
</dbReference>
<gene>
    <name evidence="17" type="primary">queH</name>
    <name evidence="18" type="ORF">FYJ34_01815</name>
</gene>
<name>A0A6N7URI5_9FIRM</name>
<reference evidence="18 19" key="1">
    <citation type="submission" date="2019-08" db="EMBL/GenBank/DDBJ databases">
        <title>In-depth cultivation of the pig gut microbiome towards novel bacterial diversity and tailored functional studies.</title>
        <authorList>
            <person name="Wylensek D."/>
            <person name="Hitch T.C.A."/>
            <person name="Clavel T."/>
        </authorList>
    </citation>
    <scope>NUCLEOTIDE SEQUENCE [LARGE SCALE GENOMIC DNA]</scope>
    <source>
        <strain evidence="18 19">68-1-5</strain>
    </source>
</reference>
<evidence type="ECO:0000256" key="11">
    <source>
        <dbReference type="ARBA" id="ARBA00023004"/>
    </source>
</evidence>
<dbReference type="Pfam" id="PF02677">
    <property type="entry name" value="QueH"/>
    <property type="match status" value="1"/>
</dbReference>
<evidence type="ECO:0000256" key="16">
    <source>
        <dbReference type="ARBA" id="ARBA00047415"/>
    </source>
</evidence>
<feature type="binding site" evidence="17">
    <location>
        <position position="28"/>
    </location>
    <ligand>
        <name>[4Fe-4S] cluster</name>
        <dbReference type="ChEBI" id="CHEBI:49883"/>
    </ligand>
</feature>
<evidence type="ECO:0000256" key="10">
    <source>
        <dbReference type="ARBA" id="ARBA00023002"/>
    </source>
</evidence>
<keyword evidence="19" id="KW-1185">Reference proteome</keyword>
<evidence type="ECO:0000256" key="6">
    <source>
        <dbReference type="ARBA" id="ARBA00022485"/>
    </source>
</evidence>